<dbReference type="STRING" id="409849.ENSPMGP00000007596"/>
<accession>A0A3B3ZTF9</accession>
<reference evidence="1" key="2">
    <citation type="submission" date="2025-09" db="UniProtKB">
        <authorList>
            <consortium name="Ensembl"/>
        </authorList>
    </citation>
    <scope>IDENTIFICATION</scope>
</reference>
<keyword evidence="2" id="KW-1185">Reference proteome</keyword>
<dbReference type="AlphaFoldDB" id="A0A3B3ZTF9"/>
<dbReference type="Ensembl" id="ENSPMGT00000008082.1">
    <property type="protein sequence ID" value="ENSPMGP00000007596.1"/>
    <property type="gene ID" value="ENSPMGG00000006306.1"/>
</dbReference>
<reference evidence="1" key="1">
    <citation type="submission" date="2025-08" db="UniProtKB">
        <authorList>
            <consortium name="Ensembl"/>
        </authorList>
    </citation>
    <scope>IDENTIFICATION</scope>
</reference>
<dbReference type="GO" id="GO:0043124">
    <property type="term" value="P:negative regulation of canonical NF-kappaB signal transduction"/>
    <property type="evidence" value="ECO:0007669"/>
    <property type="project" value="InterPro"/>
</dbReference>
<dbReference type="Proteomes" id="UP000261520">
    <property type="component" value="Unplaced"/>
</dbReference>
<evidence type="ECO:0008006" key="3">
    <source>
        <dbReference type="Google" id="ProtNLM"/>
    </source>
</evidence>
<sequence>MERNIGDQLNKAFEAYRQVSIEKEIAKKELQKMTEYYEGYTRKLQKQIEDQQRLISVLEAKLTALRPPPAGLCKNVSPNICSNPCLFQDNAVTGAAALNLPAGSAVDWYVLVFYF</sequence>
<dbReference type="PANTHER" id="PTHR15249">
    <property type="entry name" value="TRAF FAMILY MEMBER-ASSOCIATED NF-KAPPA-B ACTIVATOR"/>
    <property type="match status" value="1"/>
</dbReference>
<dbReference type="PANTHER" id="PTHR15249:SF0">
    <property type="entry name" value="TRAF FAMILY MEMBER-ASSOCIATED NF-KAPPA-B ACTIVATOR"/>
    <property type="match status" value="1"/>
</dbReference>
<evidence type="ECO:0000313" key="2">
    <source>
        <dbReference type="Proteomes" id="UP000261520"/>
    </source>
</evidence>
<evidence type="ECO:0000313" key="1">
    <source>
        <dbReference type="Ensembl" id="ENSPMGP00000007596.1"/>
    </source>
</evidence>
<dbReference type="InterPro" id="IPR039669">
    <property type="entry name" value="TANK"/>
</dbReference>
<organism evidence="1 2">
    <name type="scientific">Periophthalmus magnuspinnatus</name>
    <dbReference type="NCBI Taxonomy" id="409849"/>
    <lineage>
        <taxon>Eukaryota</taxon>
        <taxon>Metazoa</taxon>
        <taxon>Chordata</taxon>
        <taxon>Craniata</taxon>
        <taxon>Vertebrata</taxon>
        <taxon>Euteleostomi</taxon>
        <taxon>Actinopterygii</taxon>
        <taxon>Neopterygii</taxon>
        <taxon>Teleostei</taxon>
        <taxon>Neoteleostei</taxon>
        <taxon>Acanthomorphata</taxon>
        <taxon>Gobiaria</taxon>
        <taxon>Gobiiformes</taxon>
        <taxon>Gobioidei</taxon>
        <taxon>Gobiidae</taxon>
        <taxon>Oxudercinae</taxon>
        <taxon>Periophthalmus</taxon>
    </lineage>
</organism>
<protein>
    <recommendedName>
        <fullName evidence="3">TRAF family member-associated NFKB activator</fullName>
    </recommendedName>
</protein>
<name>A0A3B3ZTF9_9GOBI</name>
<proteinExistence type="predicted"/>